<keyword evidence="9" id="KW-1185">Reference proteome</keyword>
<dbReference type="InterPro" id="IPR052035">
    <property type="entry name" value="ZnF_BED_domain_contain"/>
</dbReference>
<comment type="caution">
    <text evidence="8">The sequence shown here is derived from an EMBL/GenBank/DDBJ whole genome shotgun (WGS) entry which is preliminary data.</text>
</comment>
<sequence length="424" mass="47782">MKYDAINIKKLLKDQPTKYVLVDNKNVNHAKPSPCWKKFGLPAIRDENNRDSVINKFASCRSCFTTYTYTHGSTKSLNSHKCPKELPFTSSPISSLNSKSSSVYSNNSPLISAKKKTITKLIGTWVCQNMRPISIVEDEGFISIIQKCLTWNTGSLSNISGNDIVPSRWSISREISRQADDIRASLGGVLKSAAEQGVLAISPDLWSDKFKQNNYLGITGHFIDERNSLHSIELCCEPYTEINKRAPNIRKAITSALSKFGLDDCMNKITFVCDRGSNLVKALEDYQVVHCFPHRLNNALKRAFYSAGTRDKTERKKEKKNSNNDQRITPSTWNDFTTRDDDGLMDYDDRDSSESECDDEVVLDEKSIELALRSLSSSSSPESDHINVLEENLPPYAAQILAVISRCKQLCCYVKRVMSIEYHS</sequence>
<gene>
    <name evidence="8" type="ORF">EDS130_LOCUS38473</name>
    <name evidence="7" type="ORF">XAT740_LOCUS9524</name>
</gene>
<feature type="compositionally biased region" description="Basic and acidic residues" evidence="6">
    <location>
        <begin position="310"/>
        <end position="322"/>
    </location>
</feature>
<dbReference type="OrthoDB" id="10051975at2759"/>
<keyword evidence="3" id="KW-0863">Zinc-finger</keyword>
<evidence type="ECO:0000313" key="7">
    <source>
        <dbReference type="EMBL" id="CAF0930039.1"/>
    </source>
</evidence>
<evidence type="ECO:0008006" key="11">
    <source>
        <dbReference type="Google" id="ProtNLM"/>
    </source>
</evidence>
<evidence type="ECO:0000256" key="6">
    <source>
        <dbReference type="SAM" id="MobiDB-lite"/>
    </source>
</evidence>
<feature type="compositionally biased region" description="Polar residues" evidence="6">
    <location>
        <begin position="323"/>
        <end position="336"/>
    </location>
</feature>
<evidence type="ECO:0000256" key="5">
    <source>
        <dbReference type="ARBA" id="ARBA00023242"/>
    </source>
</evidence>
<dbReference type="PANTHER" id="PTHR46481">
    <property type="entry name" value="ZINC FINGER BED DOMAIN-CONTAINING PROTEIN 4"/>
    <property type="match status" value="1"/>
</dbReference>
<evidence type="ECO:0000256" key="1">
    <source>
        <dbReference type="ARBA" id="ARBA00004123"/>
    </source>
</evidence>
<dbReference type="EMBL" id="CAJNOR010000492">
    <property type="protein sequence ID" value="CAF0930039.1"/>
    <property type="molecule type" value="Genomic_DNA"/>
</dbReference>
<protein>
    <recommendedName>
        <fullName evidence="11">Transposase</fullName>
    </recommendedName>
</protein>
<evidence type="ECO:0000256" key="2">
    <source>
        <dbReference type="ARBA" id="ARBA00022723"/>
    </source>
</evidence>
<proteinExistence type="predicted"/>
<dbReference type="GO" id="GO:0005634">
    <property type="term" value="C:nucleus"/>
    <property type="evidence" value="ECO:0007669"/>
    <property type="project" value="UniProtKB-SubCell"/>
</dbReference>
<accession>A0A815NVT7</accession>
<dbReference type="EMBL" id="CAJNOJ010000402">
    <property type="protein sequence ID" value="CAF1435171.1"/>
    <property type="molecule type" value="Genomic_DNA"/>
</dbReference>
<dbReference type="SUPFAM" id="SSF53098">
    <property type="entry name" value="Ribonuclease H-like"/>
    <property type="match status" value="1"/>
</dbReference>
<dbReference type="Proteomes" id="UP000663828">
    <property type="component" value="Unassembled WGS sequence"/>
</dbReference>
<comment type="subcellular location">
    <subcellularLocation>
        <location evidence="1">Nucleus</location>
    </subcellularLocation>
</comment>
<evidence type="ECO:0000313" key="10">
    <source>
        <dbReference type="Proteomes" id="UP000663852"/>
    </source>
</evidence>
<dbReference type="AlphaFoldDB" id="A0A815NVT7"/>
<evidence type="ECO:0000256" key="3">
    <source>
        <dbReference type="ARBA" id="ARBA00022771"/>
    </source>
</evidence>
<dbReference type="InterPro" id="IPR012337">
    <property type="entry name" value="RNaseH-like_sf"/>
</dbReference>
<reference evidence="8" key="1">
    <citation type="submission" date="2021-02" db="EMBL/GenBank/DDBJ databases">
        <authorList>
            <person name="Nowell W R."/>
        </authorList>
    </citation>
    <scope>NUCLEOTIDE SEQUENCE</scope>
</reference>
<keyword evidence="2" id="KW-0479">Metal-binding</keyword>
<evidence type="ECO:0000313" key="8">
    <source>
        <dbReference type="EMBL" id="CAF1435171.1"/>
    </source>
</evidence>
<feature type="region of interest" description="Disordered" evidence="6">
    <location>
        <begin position="310"/>
        <end position="356"/>
    </location>
</feature>
<dbReference type="GO" id="GO:0008270">
    <property type="term" value="F:zinc ion binding"/>
    <property type="evidence" value="ECO:0007669"/>
    <property type="project" value="UniProtKB-KW"/>
</dbReference>
<evidence type="ECO:0000256" key="4">
    <source>
        <dbReference type="ARBA" id="ARBA00022833"/>
    </source>
</evidence>
<name>A0A815NVT7_ADIRI</name>
<organism evidence="8 10">
    <name type="scientific">Adineta ricciae</name>
    <name type="common">Rotifer</name>
    <dbReference type="NCBI Taxonomy" id="249248"/>
    <lineage>
        <taxon>Eukaryota</taxon>
        <taxon>Metazoa</taxon>
        <taxon>Spiralia</taxon>
        <taxon>Gnathifera</taxon>
        <taxon>Rotifera</taxon>
        <taxon>Eurotatoria</taxon>
        <taxon>Bdelloidea</taxon>
        <taxon>Adinetida</taxon>
        <taxon>Adinetidae</taxon>
        <taxon>Adineta</taxon>
    </lineage>
</organism>
<keyword evidence="4" id="KW-0862">Zinc</keyword>
<evidence type="ECO:0000313" key="9">
    <source>
        <dbReference type="Proteomes" id="UP000663828"/>
    </source>
</evidence>
<dbReference type="Proteomes" id="UP000663852">
    <property type="component" value="Unassembled WGS sequence"/>
</dbReference>
<feature type="compositionally biased region" description="Acidic residues" evidence="6">
    <location>
        <begin position="343"/>
        <end position="356"/>
    </location>
</feature>
<dbReference type="Gene3D" id="1.10.10.1070">
    <property type="entry name" value="Zinc finger, BED domain-containing"/>
    <property type="match status" value="1"/>
</dbReference>
<dbReference type="SUPFAM" id="SSF140996">
    <property type="entry name" value="Hermes dimerisation domain"/>
    <property type="match status" value="1"/>
</dbReference>
<keyword evidence="5" id="KW-0539">Nucleus</keyword>
<dbReference type="PANTHER" id="PTHR46481:SF10">
    <property type="entry name" value="ZINC FINGER BED DOMAIN-CONTAINING PROTEIN 39"/>
    <property type="match status" value="1"/>
</dbReference>